<keyword evidence="4" id="KW-0249">Electron transport</keyword>
<dbReference type="SUPFAM" id="SSF46626">
    <property type="entry name" value="Cytochrome c"/>
    <property type="match status" value="1"/>
</dbReference>
<feature type="domain" description="Cytochrome c" evidence="7">
    <location>
        <begin position="81"/>
        <end position="160"/>
    </location>
</feature>
<reference evidence="9" key="1">
    <citation type="journal article" date="2019" name="Int. J. Syst. Evol. Microbiol.">
        <title>Halobacteriovorax valvorus sp. nov., a novel prokaryotic predator isolated from coastal seawater of China.</title>
        <authorList>
            <person name="Chen M.-X."/>
        </authorList>
    </citation>
    <scope>NUCLEOTIDE SEQUENCE [LARGE SCALE GENOMIC DNA]</scope>
    <source>
        <strain evidence="9">BL9</strain>
    </source>
</reference>
<accession>A0ABY0IGU3</accession>
<dbReference type="EMBL" id="QDKL01000002">
    <property type="protein sequence ID" value="RZF21867.1"/>
    <property type="molecule type" value="Genomic_DNA"/>
</dbReference>
<dbReference type="PANTHER" id="PTHR33751:SF9">
    <property type="entry name" value="CYTOCHROME C4"/>
    <property type="match status" value="1"/>
</dbReference>
<organism evidence="8 9">
    <name type="scientific">Halobacteriovorax vibrionivorans</name>
    <dbReference type="NCBI Taxonomy" id="2152716"/>
    <lineage>
        <taxon>Bacteria</taxon>
        <taxon>Pseudomonadati</taxon>
        <taxon>Bdellovibrionota</taxon>
        <taxon>Bacteriovoracia</taxon>
        <taxon>Bacteriovoracales</taxon>
        <taxon>Halobacteriovoraceae</taxon>
        <taxon>Halobacteriovorax</taxon>
    </lineage>
</organism>
<evidence type="ECO:0000256" key="2">
    <source>
        <dbReference type="ARBA" id="ARBA00022617"/>
    </source>
</evidence>
<evidence type="ECO:0000256" key="6">
    <source>
        <dbReference type="PROSITE-ProRule" id="PRU00433"/>
    </source>
</evidence>
<evidence type="ECO:0000256" key="5">
    <source>
        <dbReference type="ARBA" id="ARBA00023004"/>
    </source>
</evidence>
<dbReference type="PANTHER" id="PTHR33751">
    <property type="entry name" value="CBB3-TYPE CYTOCHROME C OXIDASE SUBUNIT FIXP"/>
    <property type="match status" value="1"/>
</dbReference>
<dbReference type="RefSeq" id="WP_115361693.1">
    <property type="nucleotide sequence ID" value="NZ_QDKL01000002.1"/>
</dbReference>
<dbReference type="InterPro" id="IPR036909">
    <property type="entry name" value="Cyt_c-like_dom_sf"/>
</dbReference>
<evidence type="ECO:0000313" key="8">
    <source>
        <dbReference type="EMBL" id="RZF21867.1"/>
    </source>
</evidence>
<evidence type="ECO:0000313" key="9">
    <source>
        <dbReference type="Proteomes" id="UP000443582"/>
    </source>
</evidence>
<proteinExistence type="predicted"/>
<keyword evidence="9" id="KW-1185">Reference proteome</keyword>
<dbReference type="InterPro" id="IPR050597">
    <property type="entry name" value="Cytochrome_c_Oxidase_Subunit"/>
</dbReference>
<evidence type="ECO:0000259" key="7">
    <source>
        <dbReference type="PROSITE" id="PS51007"/>
    </source>
</evidence>
<dbReference type="Gene3D" id="1.10.760.10">
    <property type="entry name" value="Cytochrome c-like domain"/>
    <property type="match status" value="1"/>
</dbReference>
<protein>
    <submittedName>
        <fullName evidence="8">C-type cytochrome</fullName>
    </submittedName>
</protein>
<sequence>MYRLVLFSLTLVGLVLVMNLSSYQSVEVNNEKYNFEAAEKAHIAHLKEVEELAKIHAEVTAPPVITDEVIEEKTIIPLDTPQLERADKLYKQCIACHAKDGSGKAANKAPRIGGQMEWYIEKQLLDMKNGVRVNQQMLTIVKKLSPEDIADLAAYLSKIPWGGVKEE</sequence>
<dbReference type="Proteomes" id="UP000443582">
    <property type="component" value="Unassembled WGS sequence"/>
</dbReference>
<keyword evidence="2 6" id="KW-0349">Heme</keyword>
<keyword evidence="3 6" id="KW-0479">Metal-binding</keyword>
<keyword evidence="5 6" id="KW-0408">Iron</keyword>
<dbReference type="PROSITE" id="PS51007">
    <property type="entry name" value="CYTC"/>
    <property type="match status" value="1"/>
</dbReference>
<dbReference type="InterPro" id="IPR009056">
    <property type="entry name" value="Cyt_c-like_dom"/>
</dbReference>
<evidence type="ECO:0000256" key="4">
    <source>
        <dbReference type="ARBA" id="ARBA00022982"/>
    </source>
</evidence>
<evidence type="ECO:0000256" key="1">
    <source>
        <dbReference type="ARBA" id="ARBA00022448"/>
    </source>
</evidence>
<gene>
    <name evidence="8" type="ORF">DAY19_09260</name>
</gene>
<dbReference type="Pfam" id="PF00034">
    <property type="entry name" value="Cytochrom_C"/>
    <property type="match status" value="1"/>
</dbReference>
<name>A0ABY0IGU3_9BACT</name>
<comment type="caution">
    <text evidence="8">The sequence shown here is derived from an EMBL/GenBank/DDBJ whole genome shotgun (WGS) entry which is preliminary data.</text>
</comment>
<keyword evidence="1" id="KW-0813">Transport</keyword>
<evidence type="ECO:0000256" key="3">
    <source>
        <dbReference type="ARBA" id="ARBA00022723"/>
    </source>
</evidence>